<dbReference type="Gene3D" id="2.60.120.10">
    <property type="entry name" value="Jelly Rolls"/>
    <property type="match status" value="2"/>
</dbReference>
<gene>
    <name evidence="5" type="ORF">FRD01_06000</name>
</gene>
<name>A0A5B8Y3P1_9DELT</name>
<organism evidence="5 6">
    <name type="scientific">Microvenator marinus</name>
    <dbReference type="NCBI Taxonomy" id="2600177"/>
    <lineage>
        <taxon>Bacteria</taxon>
        <taxon>Deltaproteobacteria</taxon>
        <taxon>Bradymonadales</taxon>
        <taxon>Microvenatoraceae</taxon>
        <taxon>Microvenator</taxon>
    </lineage>
</organism>
<accession>A0A5B8Y3P1</accession>
<dbReference type="EMBL" id="CP042467">
    <property type="protein sequence ID" value="QED30299.1"/>
    <property type="molecule type" value="Genomic_DNA"/>
</dbReference>
<evidence type="ECO:0000313" key="6">
    <source>
        <dbReference type="Proteomes" id="UP000321595"/>
    </source>
</evidence>
<evidence type="ECO:0000256" key="1">
    <source>
        <dbReference type="ARBA" id="ARBA00008416"/>
    </source>
</evidence>
<evidence type="ECO:0000259" key="4">
    <source>
        <dbReference type="Pfam" id="PF05726"/>
    </source>
</evidence>
<evidence type="ECO:0000256" key="2">
    <source>
        <dbReference type="RuleBase" id="RU003457"/>
    </source>
</evidence>
<proteinExistence type="inferred from homology"/>
<evidence type="ECO:0000259" key="3">
    <source>
        <dbReference type="Pfam" id="PF02678"/>
    </source>
</evidence>
<sequence>MNWPTSDPFLFCAYHQDDYPTGNENMGPAASLDGRHIGRDFEGKDNWRMYHGRDVPGFPRHPHRGFETVTVVRSGMLDHADSLGATARYGAGDVQWLTAGGGIQHAEMFPLLRSDSPNPLELFQIWMNLPRSNKMVNAHFKMLWSEKIPRIPVQDSKGRLSEITLAAGEFQGHRPPTPPPDSWASQPGSDVAIFTVRMEAGAQVELPAVNPGTWRSLYLHRGVGAKVSGISVGNLQRVEFEESGPISLEALGAETEILVLQGRPIGEPVAKRGPFVMNTHDEIQQAYRDYQQTQFGGWPWQGNGPVHQRTEGRFAIHPDGRREEPV</sequence>
<keyword evidence="6" id="KW-1185">Reference proteome</keyword>
<dbReference type="OrthoDB" id="9780903at2"/>
<dbReference type="PANTHER" id="PTHR13903:SF8">
    <property type="entry name" value="PIRIN"/>
    <property type="match status" value="1"/>
</dbReference>
<comment type="similarity">
    <text evidence="1 2">Belongs to the pirin family.</text>
</comment>
<feature type="domain" description="Pirin N-terminal" evidence="3">
    <location>
        <begin position="49"/>
        <end position="127"/>
    </location>
</feature>
<reference evidence="5 6" key="1">
    <citation type="submission" date="2019-08" db="EMBL/GenBank/DDBJ databases">
        <authorList>
            <person name="Liang Q."/>
        </authorList>
    </citation>
    <scope>NUCLEOTIDE SEQUENCE [LARGE SCALE GENOMIC DNA]</scope>
    <source>
        <strain evidence="5 6">V1718</strain>
    </source>
</reference>
<dbReference type="InterPro" id="IPR014710">
    <property type="entry name" value="RmlC-like_jellyroll"/>
</dbReference>
<dbReference type="InterPro" id="IPR008778">
    <property type="entry name" value="Pirin_C_dom"/>
</dbReference>
<dbReference type="InterPro" id="IPR003829">
    <property type="entry name" value="Pirin_N_dom"/>
</dbReference>
<dbReference type="PANTHER" id="PTHR13903">
    <property type="entry name" value="PIRIN-RELATED"/>
    <property type="match status" value="1"/>
</dbReference>
<protein>
    <submittedName>
        <fullName evidence="5">Pirin family protein</fullName>
    </submittedName>
</protein>
<dbReference type="KEGG" id="bbae:FRD01_06000"/>
<dbReference type="Proteomes" id="UP000321595">
    <property type="component" value="Chromosome"/>
</dbReference>
<evidence type="ECO:0000313" key="5">
    <source>
        <dbReference type="EMBL" id="QED30299.1"/>
    </source>
</evidence>
<dbReference type="Pfam" id="PF02678">
    <property type="entry name" value="Pirin"/>
    <property type="match status" value="1"/>
</dbReference>
<dbReference type="InterPro" id="IPR011051">
    <property type="entry name" value="RmlC_Cupin_sf"/>
</dbReference>
<dbReference type="SUPFAM" id="SSF51182">
    <property type="entry name" value="RmlC-like cupins"/>
    <property type="match status" value="1"/>
</dbReference>
<dbReference type="InterPro" id="IPR012093">
    <property type="entry name" value="Pirin"/>
</dbReference>
<feature type="domain" description="Pirin C-terminal" evidence="4">
    <location>
        <begin position="195"/>
        <end position="296"/>
    </location>
</feature>
<dbReference type="Pfam" id="PF05726">
    <property type="entry name" value="Pirin_C"/>
    <property type="match status" value="1"/>
</dbReference>
<dbReference type="AlphaFoldDB" id="A0A5B8Y3P1"/>